<dbReference type="AlphaFoldDB" id="A0A6B0YQS5"/>
<organism evidence="1">
    <name type="scientific">Caldilineaceae bacterium SB0664_bin_27</name>
    <dbReference type="NCBI Taxonomy" id="2605260"/>
    <lineage>
        <taxon>Bacteria</taxon>
        <taxon>Bacillati</taxon>
        <taxon>Chloroflexota</taxon>
        <taxon>Caldilineae</taxon>
        <taxon>Caldilineales</taxon>
        <taxon>Caldilineaceae</taxon>
    </lineage>
</organism>
<dbReference type="EMBL" id="VXRG01000017">
    <property type="protein sequence ID" value="MXY92132.1"/>
    <property type="molecule type" value="Genomic_DNA"/>
</dbReference>
<evidence type="ECO:0008006" key="2">
    <source>
        <dbReference type="Google" id="ProtNLM"/>
    </source>
</evidence>
<sequence>MSSQNTDQNEALSIGAETQLFVDDAIVSAKRGVVRTLHPGKKLAQPVLLPDRPWEGGRVYIYGTVHYDADAKQFRMWYLTRIGRGNQHRAPGLRERQGDLILYATSSDGLNWEKPELGLHEFDGSRTNNILLFDKHSPTVIVDEAADPSERYKMAAWDWSREQFGYWVAHSADGLVWNEYDVNPILMNSTETLEAITVAHHSRSGEYFAFHRRWGDIGGFDRRLIAVCTSRNFLDWSEPELIIVSDEEDDAWTQDPEQRGEFYGMSGFVYGDQFLGFLPVFNVYRDMRGQEVGAEQSPWDGPIEAQLVHSRDGRRWERFADRSPIIPRGGPGRFDAGCILCSADRPIVHGDEVWHYYTAINTMHGGPMPPKTATIARASWRLDGFVSIDAGHFGGTVETVPLQLPSGQLVVNADASQGSLAVELLSPEGETVPGYSSQDCTAVDSDSVRHVIRWQDNQRLPTGQPLRLRFHLDTAQLYSFRVKTTEHE</sequence>
<protein>
    <recommendedName>
        <fullName evidence="2">Glycosyl hydrolase family 32 N-terminal domain-containing protein</fullName>
    </recommendedName>
</protein>
<proteinExistence type="predicted"/>
<comment type="caution">
    <text evidence="1">The sequence shown here is derived from an EMBL/GenBank/DDBJ whole genome shotgun (WGS) entry which is preliminary data.</text>
</comment>
<evidence type="ECO:0000313" key="1">
    <source>
        <dbReference type="EMBL" id="MXY92132.1"/>
    </source>
</evidence>
<reference evidence="1" key="1">
    <citation type="submission" date="2019-09" db="EMBL/GenBank/DDBJ databases">
        <title>Characterisation of the sponge microbiome using genome-centric metagenomics.</title>
        <authorList>
            <person name="Engelberts J.P."/>
            <person name="Robbins S.J."/>
            <person name="De Goeij J.M."/>
            <person name="Aranda M."/>
            <person name="Bell S.C."/>
            <person name="Webster N.S."/>
        </authorList>
    </citation>
    <scope>NUCLEOTIDE SEQUENCE</scope>
    <source>
        <strain evidence="1">SB0664_bin_27</strain>
    </source>
</reference>
<dbReference type="Gene3D" id="2.115.10.20">
    <property type="entry name" value="Glycosyl hydrolase domain, family 43"/>
    <property type="match status" value="1"/>
</dbReference>
<name>A0A6B0YQS5_9CHLR</name>
<dbReference type="InterPro" id="IPR023296">
    <property type="entry name" value="Glyco_hydro_beta-prop_sf"/>
</dbReference>
<dbReference type="SUPFAM" id="SSF75005">
    <property type="entry name" value="Arabinanase/levansucrase/invertase"/>
    <property type="match status" value="2"/>
</dbReference>
<gene>
    <name evidence="1" type="ORF">F4Y42_01645</name>
</gene>
<accession>A0A6B0YQS5</accession>